<evidence type="ECO:0000256" key="3">
    <source>
        <dbReference type="ARBA" id="ARBA00022723"/>
    </source>
</evidence>
<dbReference type="HAMAP" id="MF_00942">
    <property type="entry name" value="Nth"/>
    <property type="match status" value="1"/>
</dbReference>
<keyword evidence="2 10" id="KW-0004">4Fe-4S</keyword>
<dbReference type="GO" id="GO:0140078">
    <property type="term" value="F:class I DNA-(apurinic or apyrimidinic site) endonuclease activity"/>
    <property type="evidence" value="ECO:0007669"/>
    <property type="project" value="UniProtKB-EC"/>
</dbReference>
<comment type="catalytic activity">
    <reaction evidence="10">
        <text>2'-deoxyribonucleotide-(2'-deoxyribose 5'-phosphate)-2'-deoxyribonucleotide-DNA = a 3'-end 2'-deoxyribonucleotide-(2,3-dehydro-2,3-deoxyribose 5'-phosphate)-DNA + a 5'-end 5'-phospho-2'-deoxyribonucleoside-DNA + H(+)</text>
        <dbReference type="Rhea" id="RHEA:66592"/>
        <dbReference type="Rhea" id="RHEA-COMP:13180"/>
        <dbReference type="Rhea" id="RHEA-COMP:16897"/>
        <dbReference type="Rhea" id="RHEA-COMP:17067"/>
        <dbReference type="ChEBI" id="CHEBI:15378"/>
        <dbReference type="ChEBI" id="CHEBI:136412"/>
        <dbReference type="ChEBI" id="CHEBI:157695"/>
        <dbReference type="ChEBI" id="CHEBI:167181"/>
        <dbReference type="EC" id="4.2.99.18"/>
    </reaction>
</comment>
<evidence type="ECO:0000256" key="9">
    <source>
        <dbReference type="ARBA" id="ARBA00023295"/>
    </source>
</evidence>
<reference evidence="12 13" key="1">
    <citation type="journal article" date="2016" name="Nat. Commun.">
        <title>Thousands of microbial genomes shed light on interconnected biogeochemical processes in an aquifer system.</title>
        <authorList>
            <person name="Anantharaman K."/>
            <person name="Brown C.T."/>
            <person name="Hug L.A."/>
            <person name="Sharon I."/>
            <person name="Castelle C.J."/>
            <person name="Probst A.J."/>
            <person name="Thomas B.C."/>
            <person name="Singh A."/>
            <person name="Wilkins M.J."/>
            <person name="Karaoz U."/>
            <person name="Brodie E.L."/>
            <person name="Williams K.H."/>
            <person name="Hubbard S.S."/>
            <person name="Banfield J.F."/>
        </authorList>
    </citation>
    <scope>NUCLEOTIDE SEQUENCE [LARGE SCALE GENOMIC DNA]</scope>
</reference>
<sequence>MKSWIRDESLNKKQIRAMSILEALKKSYPKASMMLRYENNIQLMVAVILSAQCTDKKVNEVTLPLFKKYKTARDFARADIKTFEQEIYQTGFYHAKARNIIASCKKIDSEFDGKLPRTMTDCLTLPGVARKTANIILGNAYGIVEGIAVDTHVSRITQRLGLTKNTDAKKIEQDLMALFPQKEWFKLTYRIIELGRALCTAPKRKCNTCPLNKLCPSSLV</sequence>
<dbReference type="EMBL" id="MHNL01000001">
    <property type="protein sequence ID" value="OGZ46246.1"/>
    <property type="molecule type" value="Genomic_DNA"/>
</dbReference>
<comment type="cofactor">
    <cofactor evidence="10">
        <name>[4Fe-4S] cluster</name>
        <dbReference type="ChEBI" id="CHEBI:49883"/>
    </cofactor>
    <text evidence="10">Binds 1 [4Fe-4S] cluster.</text>
</comment>
<dbReference type="PIRSF" id="PIRSF001435">
    <property type="entry name" value="Nth"/>
    <property type="match status" value="1"/>
</dbReference>
<dbReference type="Gene3D" id="1.10.1670.10">
    <property type="entry name" value="Helix-hairpin-Helix base-excision DNA repair enzymes (C-terminal)"/>
    <property type="match status" value="1"/>
</dbReference>
<feature type="binding site" evidence="10">
    <location>
        <position position="199"/>
    </location>
    <ligand>
        <name>[4Fe-4S] cluster</name>
        <dbReference type="ChEBI" id="CHEBI:49883"/>
    </ligand>
</feature>
<keyword evidence="12" id="KW-0540">Nuclease</keyword>
<dbReference type="GO" id="GO:0051539">
    <property type="term" value="F:4 iron, 4 sulfur cluster binding"/>
    <property type="evidence" value="ECO:0007669"/>
    <property type="project" value="UniProtKB-UniRule"/>
</dbReference>
<keyword evidence="6 10" id="KW-0408">Iron</keyword>
<accession>A0A1G2G7Q8</accession>
<dbReference type="CDD" id="cd00056">
    <property type="entry name" value="ENDO3c"/>
    <property type="match status" value="1"/>
</dbReference>
<feature type="binding site" evidence="10">
    <location>
        <position position="215"/>
    </location>
    <ligand>
        <name>[4Fe-4S] cluster</name>
        <dbReference type="ChEBI" id="CHEBI:49883"/>
    </ligand>
</feature>
<evidence type="ECO:0000256" key="2">
    <source>
        <dbReference type="ARBA" id="ARBA00022485"/>
    </source>
</evidence>
<keyword evidence="12" id="KW-0255">Endonuclease</keyword>
<dbReference type="AlphaFoldDB" id="A0A1G2G7Q8"/>
<dbReference type="STRING" id="1802115.A2756_05925"/>
<comment type="caution">
    <text evidence="12">The sequence shown here is derived from an EMBL/GenBank/DDBJ whole genome shotgun (WGS) entry which is preliminary data.</text>
</comment>
<dbReference type="NCBIfam" id="TIGR01083">
    <property type="entry name" value="nth"/>
    <property type="match status" value="1"/>
</dbReference>
<feature type="binding site" evidence="10">
    <location>
        <position position="206"/>
    </location>
    <ligand>
        <name>[4Fe-4S] cluster</name>
        <dbReference type="ChEBI" id="CHEBI:49883"/>
    </ligand>
</feature>
<keyword evidence="3 10" id="KW-0479">Metal-binding</keyword>
<protein>
    <recommendedName>
        <fullName evidence="10">Endonuclease III</fullName>
        <ecNumber evidence="10">4.2.99.18</ecNumber>
    </recommendedName>
    <alternativeName>
        <fullName evidence="10">DNA-(apurinic or apyrimidinic site) lyase</fullName>
    </alternativeName>
</protein>
<evidence type="ECO:0000256" key="4">
    <source>
        <dbReference type="ARBA" id="ARBA00022763"/>
    </source>
</evidence>
<evidence type="ECO:0000256" key="6">
    <source>
        <dbReference type="ARBA" id="ARBA00023004"/>
    </source>
</evidence>
<evidence type="ECO:0000256" key="5">
    <source>
        <dbReference type="ARBA" id="ARBA00022801"/>
    </source>
</evidence>
<dbReference type="InterPro" id="IPR011257">
    <property type="entry name" value="DNA_glycosylase"/>
</dbReference>
<evidence type="ECO:0000256" key="8">
    <source>
        <dbReference type="ARBA" id="ARBA00023204"/>
    </source>
</evidence>
<dbReference type="SUPFAM" id="SSF48150">
    <property type="entry name" value="DNA-glycosylase"/>
    <property type="match status" value="1"/>
</dbReference>
<comment type="similarity">
    <text evidence="1 10">Belongs to the Nth/MutY family.</text>
</comment>
<comment type="function">
    <text evidence="10">DNA repair enzyme that has both DNA N-glycosylase activity and AP-lyase activity. The DNA N-glycosylase activity releases various damaged pyrimidines from DNA by cleaving the N-glycosidic bond, leaving an AP (apurinic/apyrimidinic) site. The AP-lyase activity cleaves the phosphodiester bond 3' to the AP site by a beta-elimination, leaving a 3'-terminal unsaturated sugar and a product with a terminal 5'-phosphate.</text>
</comment>
<gene>
    <name evidence="10" type="primary">nth</name>
    <name evidence="12" type="ORF">A2756_05925</name>
</gene>
<dbReference type="GO" id="GO:0006285">
    <property type="term" value="P:base-excision repair, AP site formation"/>
    <property type="evidence" value="ECO:0007669"/>
    <property type="project" value="TreeGrafter"/>
</dbReference>
<keyword evidence="9 10" id="KW-0326">Glycosidase</keyword>
<feature type="domain" description="HhH-GPD" evidence="11">
    <location>
        <begin position="49"/>
        <end position="197"/>
    </location>
</feature>
<evidence type="ECO:0000256" key="1">
    <source>
        <dbReference type="ARBA" id="ARBA00008343"/>
    </source>
</evidence>
<dbReference type="FunFam" id="1.10.340.30:FF:000001">
    <property type="entry name" value="Endonuclease III"/>
    <property type="match status" value="1"/>
</dbReference>
<dbReference type="EC" id="4.2.99.18" evidence="10"/>
<keyword evidence="10" id="KW-0456">Lyase</keyword>
<evidence type="ECO:0000259" key="11">
    <source>
        <dbReference type="SMART" id="SM00478"/>
    </source>
</evidence>
<evidence type="ECO:0000313" key="12">
    <source>
        <dbReference type="EMBL" id="OGZ46246.1"/>
    </source>
</evidence>
<keyword evidence="8 10" id="KW-0234">DNA repair</keyword>
<dbReference type="InterPro" id="IPR005759">
    <property type="entry name" value="Nth"/>
</dbReference>
<dbReference type="InterPro" id="IPR003265">
    <property type="entry name" value="HhH-GPD_domain"/>
</dbReference>
<dbReference type="Proteomes" id="UP000177785">
    <property type="component" value="Unassembled WGS sequence"/>
</dbReference>
<dbReference type="PANTHER" id="PTHR10359:SF18">
    <property type="entry name" value="ENDONUCLEASE III"/>
    <property type="match status" value="1"/>
</dbReference>
<feature type="binding site" evidence="10">
    <location>
        <position position="209"/>
    </location>
    <ligand>
        <name>[4Fe-4S] cluster</name>
        <dbReference type="ChEBI" id="CHEBI:49883"/>
    </ligand>
</feature>
<dbReference type="PANTHER" id="PTHR10359">
    <property type="entry name" value="A/G-SPECIFIC ADENINE GLYCOSYLASE/ENDONUCLEASE III"/>
    <property type="match status" value="1"/>
</dbReference>
<keyword evidence="10" id="KW-0238">DNA-binding</keyword>
<dbReference type="Pfam" id="PF00730">
    <property type="entry name" value="HhH-GPD"/>
    <property type="match status" value="1"/>
</dbReference>
<dbReference type="GO" id="GO:0019104">
    <property type="term" value="F:DNA N-glycosylase activity"/>
    <property type="evidence" value="ECO:0007669"/>
    <property type="project" value="UniProtKB-UniRule"/>
</dbReference>
<keyword evidence="5 10" id="KW-0378">Hydrolase</keyword>
<dbReference type="InterPro" id="IPR023170">
    <property type="entry name" value="HhH_base_excis_C"/>
</dbReference>
<keyword evidence="4 10" id="KW-0227">DNA damage</keyword>
<proteinExistence type="inferred from homology"/>
<dbReference type="GO" id="GO:0046872">
    <property type="term" value="F:metal ion binding"/>
    <property type="evidence" value="ECO:0007669"/>
    <property type="project" value="UniProtKB-KW"/>
</dbReference>
<dbReference type="SMART" id="SM00478">
    <property type="entry name" value="ENDO3c"/>
    <property type="match status" value="1"/>
</dbReference>
<organism evidence="12 13">
    <name type="scientific">Candidatus Ryanbacteria bacterium RIFCSPHIGHO2_01_FULL_48_27</name>
    <dbReference type="NCBI Taxonomy" id="1802115"/>
    <lineage>
        <taxon>Bacteria</taxon>
        <taxon>Candidatus Ryaniibacteriota</taxon>
    </lineage>
</organism>
<evidence type="ECO:0000313" key="13">
    <source>
        <dbReference type="Proteomes" id="UP000177785"/>
    </source>
</evidence>
<dbReference type="Gene3D" id="1.10.340.30">
    <property type="entry name" value="Hypothetical protein, domain 2"/>
    <property type="match status" value="1"/>
</dbReference>
<dbReference type="GO" id="GO:0003677">
    <property type="term" value="F:DNA binding"/>
    <property type="evidence" value="ECO:0007669"/>
    <property type="project" value="UniProtKB-UniRule"/>
</dbReference>
<name>A0A1G2G7Q8_9BACT</name>
<evidence type="ECO:0000256" key="10">
    <source>
        <dbReference type="HAMAP-Rule" id="MF_00942"/>
    </source>
</evidence>
<evidence type="ECO:0000256" key="7">
    <source>
        <dbReference type="ARBA" id="ARBA00023014"/>
    </source>
</evidence>
<keyword evidence="7 10" id="KW-0411">Iron-sulfur</keyword>